<dbReference type="EMBL" id="SCWB01000001">
    <property type="protein sequence ID" value="TDM13290.1"/>
    <property type="molecule type" value="Genomic_DNA"/>
</dbReference>
<dbReference type="Pfam" id="PF00682">
    <property type="entry name" value="HMGL-like"/>
    <property type="match status" value="1"/>
</dbReference>
<dbReference type="Proteomes" id="UP000294802">
    <property type="component" value="Unassembled WGS sequence"/>
</dbReference>
<comment type="caution">
    <text evidence="5">The sequence shown here is derived from an EMBL/GenBank/DDBJ whole genome shotgun (WGS) entry which is preliminary data.</text>
</comment>
<comment type="similarity">
    <text evidence="1">Belongs to the HMG-CoA lyase family.</text>
</comment>
<dbReference type="GO" id="GO:0046872">
    <property type="term" value="F:metal ion binding"/>
    <property type="evidence" value="ECO:0007669"/>
    <property type="project" value="UniProtKB-KW"/>
</dbReference>
<dbReference type="GO" id="GO:0006552">
    <property type="term" value="P:L-leucine catabolic process"/>
    <property type="evidence" value="ECO:0007669"/>
    <property type="project" value="TreeGrafter"/>
</dbReference>
<organism evidence="5 6">
    <name type="scientific">Macrococcus lamae</name>
    <dbReference type="NCBI Taxonomy" id="198484"/>
    <lineage>
        <taxon>Bacteria</taxon>
        <taxon>Bacillati</taxon>
        <taxon>Bacillota</taxon>
        <taxon>Bacilli</taxon>
        <taxon>Bacillales</taxon>
        <taxon>Staphylococcaceae</taxon>
        <taxon>Macrococcus</taxon>
    </lineage>
</organism>
<dbReference type="Gene3D" id="3.20.20.70">
    <property type="entry name" value="Aldolase class I"/>
    <property type="match status" value="1"/>
</dbReference>
<dbReference type="PROSITE" id="PS50991">
    <property type="entry name" value="PYR_CT"/>
    <property type="match status" value="1"/>
</dbReference>
<keyword evidence="2" id="KW-0479">Metal-binding</keyword>
<dbReference type="CDD" id="cd07938">
    <property type="entry name" value="DRE_TIM_HMGL"/>
    <property type="match status" value="1"/>
</dbReference>
<evidence type="ECO:0000259" key="4">
    <source>
        <dbReference type="PROSITE" id="PS50991"/>
    </source>
</evidence>
<dbReference type="OrthoDB" id="9784013at2"/>
<dbReference type="NCBIfam" id="NF004283">
    <property type="entry name" value="PRK05692.1"/>
    <property type="match status" value="1"/>
</dbReference>
<proteinExistence type="inferred from homology"/>
<dbReference type="GO" id="GO:0004419">
    <property type="term" value="F:hydroxymethylglutaryl-CoA lyase activity"/>
    <property type="evidence" value="ECO:0007669"/>
    <property type="project" value="TreeGrafter"/>
</dbReference>
<dbReference type="AlphaFoldDB" id="A0A4R6BYF5"/>
<dbReference type="InterPro" id="IPR000891">
    <property type="entry name" value="PYR_CT"/>
</dbReference>
<evidence type="ECO:0000313" key="6">
    <source>
        <dbReference type="Proteomes" id="UP000294802"/>
    </source>
</evidence>
<evidence type="ECO:0000256" key="2">
    <source>
        <dbReference type="ARBA" id="ARBA00022723"/>
    </source>
</evidence>
<dbReference type="SUPFAM" id="SSF51569">
    <property type="entry name" value="Aldolase"/>
    <property type="match status" value="1"/>
</dbReference>
<accession>A0A4R6BYF5</accession>
<reference evidence="5 6" key="1">
    <citation type="submission" date="2019-01" db="EMBL/GenBank/DDBJ databases">
        <title>Draft genome sequences of the type strains of six Macrococcus species.</title>
        <authorList>
            <person name="Mazhar S."/>
            <person name="Altermann E."/>
            <person name="Hill C."/>
            <person name="Mcauliffe O."/>
        </authorList>
    </citation>
    <scope>NUCLEOTIDE SEQUENCE [LARGE SCALE GENOMIC DNA]</scope>
    <source>
        <strain evidence="5 6">CCM4815</strain>
    </source>
</reference>
<gene>
    <name evidence="5" type="ORF">ERX29_01435</name>
</gene>
<dbReference type="RefSeq" id="WP_133442893.1">
    <property type="nucleotide sequence ID" value="NZ_SCWB01000001.1"/>
</dbReference>
<dbReference type="FunFam" id="3.20.20.70:FF:000071">
    <property type="entry name" value="Hydroxymethylglutaryl-CoA lyase"/>
    <property type="match status" value="1"/>
</dbReference>
<dbReference type="GO" id="GO:0046951">
    <property type="term" value="P:ketone body biosynthetic process"/>
    <property type="evidence" value="ECO:0007669"/>
    <property type="project" value="TreeGrafter"/>
</dbReference>
<evidence type="ECO:0000256" key="1">
    <source>
        <dbReference type="ARBA" id="ARBA00009405"/>
    </source>
</evidence>
<evidence type="ECO:0000313" key="5">
    <source>
        <dbReference type="EMBL" id="TDM13290.1"/>
    </source>
</evidence>
<keyword evidence="6" id="KW-1185">Reference proteome</keyword>
<dbReference type="PANTHER" id="PTHR42738">
    <property type="entry name" value="HYDROXYMETHYLGLUTARYL-COA LYASE"/>
    <property type="match status" value="1"/>
</dbReference>
<sequence length="296" mass="32590">MMPSQVLIKEVGPRDGLQNESQTVPMEVKLKLIEMLEASGLSYIEATSFVHPKWIPQLSDADELLKHLPGKARYSALVPNLKGIERVEKTSLQEIAVFISASEVHNKKNLNKSVQEAMADIEQVINKSNGHYQVRAYISMVFGSPFGDIVSIDHVKQLMTALFALGVYEISLGDTTGMANPAQVDAVLSDLLKHFDKDKLAMHFHDTNGLALSNIYVSLQHGISVFDTSVGGLGGCPYAEGASGNVATEDVVYMMEQLNITTGIHMERLLATSDFISNELNFNRLSHQLRKYRGGQ</sequence>
<dbReference type="PANTHER" id="PTHR42738:SF7">
    <property type="entry name" value="HYDROXYMETHYLGLUTARYL-COA LYASE"/>
    <property type="match status" value="1"/>
</dbReference>
<name>A0A4R6BYF5_9STAP</name>
<feature type="domain" description="Pyruvate carboxyltransferase" evidence="4">
    <location>
        <begin position="6"/>
        <end position="270"/>
    </location>
</feature>
<keyword evidence="3 5" id="KW-0456">Lyase</keyword>
<evidence type="ECO:0000256" key="3">
    <source>
        <dbReference type="ARBA" id="ARBA00023239"/>
    </source>
</evidence>
<dbReference type="InterPro" id="IPR013785">
    <property type="entry name" value="Aldolase_TIM"/>
</dbReference>
<dbReference type="InterPro" id="IPR043594">
    <property type="entry name" value="HMGL"/>
</dbReference>
<protein>
    <submittedName>
        <fullName evidence="5">Hydroxymethylglutaryl-CoA lyase</fullName>
    </submittedName>
</protein>